<dbReference type="InterPro" id="IPR004995">
    <property type="entry name" value="Spore_Ger"/>
</dbReference>
<dbReference type="Pfam" id="PF03323">
    <property type="entry name" value="GerA"/>
    <property type="match status" value="1"/>
</dbReference>
<reference evidence="2 3" key="1">
    <citation type="submission" date="2017-07" db="EMBL/GenBank/DDBJ databases">
        <title>Invasive disease caused simultaneously by more than one serotype of Streptococcus pneumoniae, South Africa.</title>
        <authorList>
            <person name="Ndlangisa K."/>
            <person name="Du Plessis M."/>
            <person name="Von Gottberg A."/>
        </authorList>
    </citation>
    <scope>NUCLEOTIDE SEQUENCE [LARGE SCALE GENOMIC DNA]</scope>
    <source>
        <strain evidence="2 3">8227-15B</strain>
    </source>
</reference>
<dbReference type="AlphaFoldDB" id="A0AA44MNN9"/>
<dbReference type="Proteomes" id="UP000214939">
    <property type="component" value="Unassembled WGS sequence"/>
</dbReference>
<feature type="non-terminal residue" evidence="2">
    <location>
        <position position="76"/>
    </location>
</feature>
<dbReference type="EMBL" id="NNBW01000790">
    <property type="protein sequence ID" value="OYL15045.1"/>
    <property type="molecule type" value="Genomic_DNA"/>
</dbReference>
<dbReference type="GO" id="GO:0009847">
    <property type="term" value="P:spore germination"/>
    <property type="evidence" value="ECO:0007669"/>
    <property type="project" value="InterPro"/>
</dbReference>
<feature type="non-terminal residue" evidence="2">
    <location>
        <position position="1"/>
    </location>
</feature>
<gene>
    <name evidence="2" type="ORF">A5N45_14365</name>
</gene>
<organism evidence="2 3">
    <name type="scientific">Streptococcus pneumoniae</name>
    <dbReference type="NCBI Taxonomy" id="1313"/>
    <lineage>
        <taxon>Bacteria</taxon>
        <taxon>Bacillati</taxon>
        <taxon>Bacillota</taxon>
        <taxon>Bacilli</taxon>
        <taxon>Lactobacillales</taxon>
        <taxon>Streptococcaceae</taxon>
        <taxon>Streptococcus</taxon>
    </lineage>
</organism>
<accession>A0AA44MNN9</accession>
<evidence type="ECO:0000313" key="2">
    <source>
        <dbReference type="EMBL" id="OYL15045.1"/>
    </source>
</evidence>
<protein>
    <submittedName>
        <fullName evidence="2">Uncharacterized protein</fullName>
    </submittedName>
</protein>
<proteinExistence type="predicted"/>
<comment type="caution">
    <text evidence="2">The sequence shown here is derived from an EMBL/GenBank/DDBJ whole genome shotgun (WGS) entry which is preliminary data.</text>
</comment>
<dbReference type="RefSeq" id="WP_146657653.1">
    <property type="nucleotide sequence ID" value="NZ_NNBW01000790.1"/>
</dbReference>
<evidence type="ECO:0000256" key="1">
    <source>
        <dbReference type="ARBA" id="ARBA00023136"/>
    </source>
</evidence>
<name>A0AA44MNN9_STREE</name>
<sequence>DGYRGGLAFDTKSVATRSLDEPSSEVVERGPKIGFIEKLRTNTALLRERTSDPNLVIKEMTLGKRTKKKIAVAYIQ</sequence>
<dbReference type="GO" id="GO:0016020">
    <property type="term" value="C:membrane"/>
    <property type="evidence" value="ECO:0007669"/>
    <property type="project" value="InterPro"/>
</dbReference>
<keyword evidence="1" id="KW-0472">Membrane</keyword>
<evidence type="ECO:0000313" key="3">
    <source>
        <dbReference type="Proteomes" id="UP000214939"/>
    </source>
</evidence>